<keyword evidence="2" id="KW-1185">Reference proteome</keyword>
<proteinExistence type="predicted"/>
<dbReference type="RefSeq" id="WP_231441709.1">
    <property type="nucleotide sequence ID" value="NZ_JAJOMB010000006.1"/>
</dbReference>
<evidence type="ECO:0000313" key="1">
    <source>
        <dbReference type="EMBL" id="MCD5311969.1"/>
    </source>
</evidence>
<protein>
    <submittedName>
        <fullName evidence="1">Uncharacterized protein</fullName>
    </submittedName>
</protein>
<dbReference type="SUPFAM" id="SSF69322">
    <property type="entry name" value="Tricorn protease domain 2"/>
    <property type="match status" value="1"/>
</dbReference>
<comment type="caution">
    <text evidence="1">The sequence shown here is derived from an EMBL/GenBank/DDBJ whole genome shotgun (WGS) entry which is preliminary data.</text>
</comment>
<organism evidence="1 2">
    <name type="scientific">Kineosporia babensis</name>
    <dbReference type="NCBI Taxonomy" id="499548"/>
    <lineage>
        <taxon>Bacteria</taxon>
        <taxon>Bacillati</taxon>
        <taxon>Actinomycetota</taxon>
        <taxon>Actinomycetes</taxon>
        <taxon>Kineosporiales</taxon>
        <taxon>Kineosporiaceae</taxon>
        <taxon>Kineosporia</taxon>
    </lineage>
</organism>
<dbReference type="AlphaFoldDB" id="A0A9X1NDS1"/>
<dbReference type="Proteomes" id="UP001138997">
    <property type="component" value="Unassembled WGS sequence"/>
</dbReference>
<accession>A0A9X1NDS1</accession>
<gene>
    <name evidence="1" type="ORF">LR394_13745</name>
</gene>
<evidence type="ECO:0000313" key="2">
    <source>
        <dbReference type="Proteomes" id="UP001138997"/>
    </source>
</evidence>
<reference evidence="1" key="1">
    <citation type="submission" date="2021-11" db="EMBL/GenBank/DDBJ databases">
        <title>Streptomyces corallinus and Kineosporia corallina sp. nov., two new coral-derived marine actinobacteria.</title>
        <authorList>
            <person name="Buangrab K."/>
            <person name="Sutthacheep M."/>
            <person name="Yeemin T."/>
            <person name="Harunari E."/>
            <person name="Igarashi Y."/>
            <person name="Sripreechasak P."/>
            <person name="Kanchanasin P."/>
            <person name="Tanasupawat S."/>
            <person name="Phongsopitanun W."/>
        </authorList>
    </citation>
    <scope>NUCLEOTIDE SEQUENCE</scope>
    <source>
        <strain evidence="1">JCM 31032</strain>
    </source>
</reference>
<dbReference type="EMBL" id="JAJOMB010000006">
    <property type="protein sequence ID" value="MCD5311969.1"/>
    <property type="molecule type" value="Genomic_DNA"/>
</dbReference>
<name>A0A9X1NDS1_9ACTN</name>
<sequence>MAYSQRFHSAIVDGRLCAYRLTDGVEGVLEPVRSWLLPEADTALGHAVTVDLQRAYYVTLDEIVALSADGGQVWRSSFEPKATSKFGHWPGCLLSLGESAIWVYRPDAMAGRDRSDQWVVLDSRTGAVIAQADLETAGHGGGQFLHRGDGSVLLDVGEGQDGSALYRGSLTETGMDLFVYPWRDRVLVGFSPDGQRFLTVEHGQVDLKVHAYPQGEVLLSLSLEDFGHGDEEEVYVDWNGGYLDSETVILTVTGEDEEKEWFQSYRVDTRTGEVRGAFDTRTDNADGIKFLGDGTWLTVGPSGHPVRHSDR</sequence>